<keyword evidence="1" id="KW-1133">Transmembrane helix</keyword>
<keyword evidence="1" id="KW-0812">Transmembrane</keyword>
<accession>A0A7S4DD42</accession>
<sequence length="270" mass="30742">MMRRDAEKGRVAPTEKLSIKHWVIEEASPEDLERVVTRAEILGLDVNDKRPIKYIHPYQALALFNTPEDSKSAIKDEMVNNGVVAALLLSMIVPYLLEPAVDNSSHAFRLYMYSALLASALLMVTVLLCLLVLFQLNHMVDEEDVLWYISRMMATKLRKKEDYYETTCLQFLRWKTMSASDFSQFLITVGMVMFIVQVLAYLGDALEYDVDFWVMLVLLIAIAIPGYISIVRIDSEKHGKIVENFNQFVEAFHQSKNSSITTTPPAGPPK</sequence>
<feature type="transmembrane region" description="Helical" evidence="1">
    <location>
        <begin position="182"/>
        <end position="200"/>
    </location>
</feature>
<reference evidence="2" key="1">
    <citation type="submission" date="2021-01" db="EMBL/GenBank/DDBJ databases">
        <authorList>
            <person name="Corre E."/>
            <person name="Pelletier E."/>
            <person name="Niang G."/>
            <person name="Scheremetjew M."/>
            <person name="Finn R."/>
            <person name="Kale V."/>
            <person name="Holt S."/>
            <person name="Cochrane G."/>
            <person name="Meng A."/>
            <person name="Brown T."/>
            <person name="Cohen L."/>
        </authorList>
    </citation>
    <scope>NUCLEOTIDE SEQUENCE</scope>
    <source>
        <strain evidence="2">CCMP3107</strain>
    </source>
</reference>
<gene>
    <name evidence="2" type="ORF">HAKA00212_LOCUS21437</name>
</gene>
<keyword evidence="1" id="KW-0472">Membrane</keyword>
<feature type="transmembrane region" description="Helical" evidence="1">
    <location>
        <begin position="212"/>
        <end position="231"/>
    </location>
</feature>
<dbReference type="EMBL" id="HBIU01048063">
    <property type="protein sequence ID" value="CAE0642580.1"/>
    <property type="molecule type" value="Transcribed_RNA"/>
</dbReference>
<name>A0A7S4DD42_HETAK</name>
<evidence type="ECO:0000313" key="2">
    <source>
        <dbReference type="EMBL" id="CAE0642580.1"/>
    </source>
</evidence>
<proteinExistence type="predicted"/>
<evidence type="ECO:0000256" key="1">
    <source>
        <dbReference type="SAM" id="Phobius"/>
    </source>
</evidence>
<protein>
    <submittedName>
        <fullName evidence="2">Uncharacterized protein</fullName>
    </submittedName>
</protein>
<organism evidence="2">
    <name type="scientific">Heterosigma akashiwo</name>
    <name type="common">Chromophytic alga</name>
    <name type="synonym">Heterosigma carterae</name>
    <dbReference type="NCBI Taxonomy" id="2829"/>
    <lineage>
        <taxon>Eukaryota</taxon>
        <taxon>Sar</taxon>
        <taxon>Stramenopiles</taxon>
        <taxon>Ochrophyta</taxon>
        <taxon>Raphidophyceae</taxon>
        <taxon>Chattonellales</taxon>
        <taxon>Chattonellaceae</taxon>
        <taxon>Heterosigma</taxon>
    </lineage>
</organism>
<feature type="transmembrane region" description="Helical" evidence="1">
    <location>
        <begin position="78"/>
        <end position="97"/>
    </location>
</feature>
<dbReference type="AlphaFoldDB" id="A0A7S4DD42"/>
<feature type="transmembrane region" description="Helical" evidence="1">
    <location>
        <begin position="109"/>
        <end position="134"/>
    </location>
</feature>